<keyword evidence="1" id="KW-0732">Signal</keyword>
<dbReference type="AlphaFoldDB" id="A0A4D6LCN6"/>
<dbReference type="Gramene" id="Vigun11g058500.1.v1.2">
    <property type="protein sequence ID" value="Vigun11g058500.1.v1.2.CDS.1"/>
    <property type="gene ID" value="Vigun11g058500.v1.2"/>
</dbReference>
<evidence type="ECO:0000313" key="3">
    <source>
        <dbReference type="Proteomes" id="UP000501690"/>
    </source>
</evidence>
<dbReference type="Gramene" id="Vigun11g058500.2.v1.2">
    <property type="protein sequence ID" value="Vigun11g058500.2.v1.2.CDS.1"/>
    <property type="gene ID" value="Vigun11g058500.v1.2"/>
</dbReference>
<keyword evidence="3" id="KW-1185">Reference proteome</keyword>
<reference evidence="2 3" key="1">
    <citation type="submission" date="2019-04" db="EMBL/GenBank/DDBJ databases">
        <title>An improved genome assembly and genetic linkage map for asparagus bean, Vigna unguiculata ssp. sesquipedialis.</title>
        <authorList>
            <person name="Xia Q."/>
            <person name="Zhang R."/>
            <person name="Dong Y."/>
        </authorList>
    </citation>
    <scope>NUCLEOTIDE SEQUENCE [LARGE SCALE GENOMIC DNA]</scope>
    <source>
        <tissue evidence="2">Leaf</tissue>
    </source>
</reference>
<feature type="chain" id="PRO_5020027779" evidence="1">
    <location>
        <begin position="26"/>
        <end position="83"/>
    </location>
</feature>
<protein>
    <submittedName>
        <fullName evidence="2">Uncharacterized protein</fullName>
    </submittedName>
</protein>
<accession>A0A4D6LCN6</accession>
<feature type="signal peptide" evidence="1">
    <location>
        <begin position="1"/>
        <end position="25"/>
    </location>
</feature>
<organism evidence="2 3">
    <name type="scientific">Vigna unguiculata</name>
    <name type="common">Cowpea</name>
    <dbReference type="NCBI Taxonomy" id="3917"/>
    <lineage>
        <taxon>Eukaryota</taxon>
        <taxon>Viridiplantae</taxon>
        <taxon>Streptophyta</taxon>
        <taxon>Embryophyta</taxon>
        <taxon>Tracheophyta</taxon>
        <taxon>Spermatophyta</taxon>
        <taxon>Magnoliopsida</taxon>
        <taxon>eudicotyledons</taxon>
        <taxon>Gunneridae</taxon>
        <taxon>Pentapetalae</taxon>
        <taxon>rosids</taxon>
        <taxon>fabids</taxon>
        <taxon>Fabales</taxon>
        <taxon>Fabaceae</taxon>
        <taxon>Papilionoideae</taxon>
        <taxon>50 kb inversion clade</taxon>
        <taxon>NPAAA clade</taxon>
        <taxon>indigoferoid/millettioid clade</taxon>
        <taxon>Phaseoleae</taxon>
        <taxon>Vigna</taxon>
    </lineage>
</organism>
<sequence>MACLRTLYLVLLLFTSILISQEARLLPPSTFSSTNQSHNNAFAAKSSHTKQLLKEILLRKQLLDKDYYEPNRLSPGGPDPSHH</sequence>
<evidence type="ECO:0000256" key="1">
    <source>
        <dbReference type="SAM" id="SignalP"/>
    </source>
</evidence>
<dbReference type="EMBL" id="CP039347">
    <property type="protein sequence ID" value="QCD86352.1"/>
    <property type="molecule type" value="Genomic_DNA"/>
</dbReference>
<name>A0A4D6LCN6_VIGUN</name>
<gene>
    <name evidence="2" type="ORF">DEO72_LG3g873</name>
</gene>
<proteinExistence type="predicted"/>
<dbReference type="Proteomes" id="UP000501690">
    <property type="component" value="Linkage Group LG3"/>
</dbReference>
<evidence type="ECO:0000313" key="2">
    <source>
        <dbReference type="EMBL" id="QCD86352.1"/>
    </source>
</evidence>